<name>A0A7X2D250_9LACT</name>
<dbReference type="InterPro" id="IPR050303">
    <property type="entry name" value="GatZ_KbaZ_carbometab"/>
</dbReference>
<dbReference type="PANTHER" id="PTHR32502:SF25">
    <property type="entry name" value="PHOSPHOTRANSFERASE SYSTEM, MANNOSE-SPECIFIC EIIC"/>
    <property type="match status" value="1"/>
</dbReference>
<keyword evidence="4" id="KW-0762">Sugar transport</keyword>
<dbReference type="PROSITE" id="PS51106">
    <property type="entry name" value="PTS_EIIC_TYPE_4"/>
    <property type="match status" value="1"/>
</dbReference>
<comment type="subcellular location">
    <subcellularLocation>
        <location evidence="1">Cell membrane</location>
        <topology evidence="1">Multi-pass membrane protein</topology>
    </subcellularLocation>
</comment>
<dbReference type="InterPro" id="IPR004700">
    <property type="entry name" value="PTS_IIC_man"/>
</dbReference>
<keyword evidence="2" id="KW-0813">Transport</keyword>
<comment type="caution">
    <text evidence="10">The sequence shown here is derived from an EMBL/GenBank/DDBJ whole genome shotgun (WGS) entry which is preliminary data.</text>
</comment>
<evidence type="ECO:0000256" key="5">
    <source>
        <dbReference type="ARBA" id="ARBA00022683"/>
    </source>
</evidence>
<reference evidence="10 11" key="1">
    <citation type="submission" date="2019-10" db="EMBL/GenBank/DDBJ databases">
        <authorList>
            <person name="Dong K."/>
        </authorList>
    </citation>
    <scope>NUCLEOTIDE SEQUENCE [LARGE SCALE GENOMIC DNA]</scope>
    <source>
        <strain evidence="10 11">DSM 28960</strain>
    </source>
</reference>
<feature type="transmembrane region" description="Helical" evidence="9">
    <location>
        <begin position="216"/>
        <end position="246"/>
    </location>
</feature>
<feature type="transmembrane region" description="Helical" evidence="9">
    <location>
        <begin position="141"/>
        <end position="161"/>
    </location>
</feature>
<dbReference type="RefSeq" id="WP_153496776.1">
    <property type="nucleotide sequence ID" value="NZ_CAXYUY010000003.1"/>
</dbReference>
<accession>A0A7X2D250</accession>
<keyword evidence="3" id="KW-1003">Cell membrane</keyword>
<keyword evidence="7 9" id="KW-1133">Transmembrane helix</keyword>
<keyword evidence="8 9" id="KW-0472">Membrane</keyword>
<evidence type="ECO:0000256" key="6">
    <source>
        <dbReference type="ARBA" id="ARBA00022692"/>
    </source>
</evidence>
<feature type="transmembrane region" description="Helical" evidence="9">
    <location>
        <begin position="58"/>
        <end position="83"/>
    </location>
</feature>
<dbReference type="Proteomes" id="UP000439550">
    <property type="component" value="Unassembled WGS sequence"/>
</dbReference>
<dbReference type="OrthoDB" id="7058816at2"/>
<evidence type="ECO:0000256" key="9">
    <source>
        <dbReference type="SAM" id="Phobius"/>
    </source>
</evidence>
<dbReference type="NCBIfam" id="NF011647">
    <property type="entry name" value="PRK15065.1"/>
    <property type="match status" value="1"/>
</dbReference>
<dbReference type="GO" id="GO:0009401">
    <property type="term" value="P:phosphoenolpyruvate-dependent sugar phosphotransferase system"/>
    <property type="evidence" value="ECO:0007669"/>
    <property type="project" value="UniProtKB-KW"/>
</dbReference>
<evidence type="ECO:0000256" key="3">
    <source>
        <dbReference type="ARBA" id="ARBA00022475"/>
    </source>
</evidence>
<evidence type="ECO:0000256" key="1">
    <source>
        <dbReference type="ARBA" id="ARBA00004651"/>
    </source>
</evidence>
<proteinExistence type="predicted"/>
<dbReference type="GO" id="GO:0005886">
    <property type="term" value="C:plasma membrane"/>
    <property type="evidence" value="ECO:0007669"/>
    <property type="project" value="UniProtKB-SubCell"/>
</dbReference>
<keyword evidence="5" id="KW-0598">Phosphotransferase system</keyword>
<dbReference type="Pfam" id="PF03609">
    <property type="entry name" value="EII-Sor"/>
    <property type="match status" value="1"/>
</dbReference>
<keyword evidence="11" id="KW-1185">Reference proteome</keyword>
<dbReference type="AlphaFoldDB" id="A0A7X2D250"/>
<feature type="transmembrane region" description="Helical" evidence="9">
    <location>
        <begin position="181"/>
        <end position="204"/>
    </location>
</feature>
<evidence type="ECO:0000313" key="11">
    <source>
        <dbReference type="Proteomes" id="UP000439550"/>
    </source>
</evidence>
<evidence type="ECO:0000256" key="8">
    <source>
        <dbReference type="ARBA" id="ARBA00023136"/>
    </source>
</evidence>
<dbReference type="PANTHER" id="PTHR32502">
    <property type="entry name" value="N-ACETYLGALACTOSAMINE PERMEASE II COMPONENT-RELATED"/>
    <property type="match status" value="1"/>
</dbReference>
<feature type="transmembrane region" description="Helical" evidence="9">
    <location>
        <begin position="103"/>
        <end position="129"/>
    </location>
</feature>
<gene>
    <name evidence="10" type="ORF">GHI93_09280</name>
</gene>
<feature type="transmembrane region" description="Helical" evidence="9">
    <location>
        <begin position="30"/>
        <end position="51"/>
    </location>
</feature>
<keyword evidence="6 9" id="KW-0812">Transmembrane</keyword>
<protein>
    <submittedName>
        <fullName evidence="10">Mannose/fructose/sorbose family PTS transporter subunit IIC</fullName>
    </submittedName>
</protein>
<sequence length="274" mass="28217">MSFISIIFVLIIAFIAGMESVLDSFELHQPIVACSLIGIATGHIIPCVILGGTLQMIALGWANVGAAMAPDAALASVASAIILVQSHDWAKNPNVSLSEITTIIGMAVALATAGLALTMIVRTLTVFIAHQADAAARHSSFFGVQLWHLVGLALQGLRVAIPAGILLSVAPSVVQKGLEAIPAWLTGGLSVSGGMIVAVGYAMVINMMATREAWPFFILGLALAPIMQLTLLSLGLIGVALTIIYMSVMLTAEKSSGSGGGGNGDQLGTILDNY</sequence>
<evidence type="ECO:0000256" key="4">
    <source>
        <dbReference type="ARBA" id="ARBA00022597"/>
    </source>
</evidence>
<evidence type="ECO:0000256" key="2">
    <source>
        <dbReference type="ARBA" id="ARBA00022448"/>
    </source>
</evidence>
<evidence type="ECO:0000256" key="7">
    <source>
        <dbReference type="ARBA" id="ARBA00022989"/>
    </source>
</evidence>
<evidence type="ECO:0000313" key="10">
    <source>
        <dbReference type="EMBL" id="MQW40117.1"/>
    </source>
</evidence>
<organism evidence="10 11">
    <name type="scientific">Lactococcus hircilactis</name>
    <dbReference type="NCBI Taxonomy" id="1494462"/>
    <lineage>
        <taxon>Bacteria</taxon>
        <taxon>Bacillati</taxon>
        <taxon>Bacillota</taxon>
        <taxon>Bacilli</taxon>
        <taxon>Lactobacillales</taxon>
        <taxon>Streptococcaceae</taxon>
        <taxon>Lactococcus</taxon>
    </lineage>
</organism>
<dbReference type="EMBL" id="WITJ01000012">
    <property type="protein sequence ID" value="MQW40117.1"/>
    <property type="molecule type" value="Genomic_DNA"/>
</dbReference>